<proteinExistence type="predicted"/>
<keyword evidence="2" id="KW-1185">Reference proteome</keyword>
<comment type="caution">
    <text evidence="1">The sequence shown here is derived from an EMBL/GenBank/DDBJ whole genome shotgun (WGS) entry which is preliminary data.</text>
</comment>
<dbReference type="EMBL" id="REGN01012654">
    <property type="protein sequence ID" value="RMZ95019.1"/>
    <property type="molecule type" value="Genomic_DNA"/>
</dbReference>
<name>A0A3M7P7S3_BRAPC</name>
<evidence type="ECO:0000313" key="1">
    <source>
        <dbReference type="EMBL" id="RMZ95019.1"/>
    </source>
</evidence>
<dbReference type="Proteomes" id="UP000276133">
    <property type="component" value="Unassembled WGS sequence"/>
</dbReference>
<accession>A0A3M7P7S3</accession>
<dbReference type="AlphaFoldDB" id="A0A3M7P7S3"/>
<sequence length="87" mass="10339">MIKNILNLVCIFLNIQNKFSNSKNTMNKIIVFKKFIKIRKLIKEESHGLKFKSAKSPNPYFTKNTKELFNYLIYFIQLSVFPLDAYN</sequence>
<evidence type="ECO:0000313" key="2">
    <source>
        <dbReference type="Proteomes" id="UP000276133"/>
    </source>
</evidence>
<reference evidence="1 2" key="1">
    <citation type="journal article" date="2018" name="Sci. Rep.">
        <title>Genomic signatures of local adaptation to the degree of environmental predictability in rotifers.</title>
        <authorList>
            <person name="Franch-Gras L."/>
            <person name="Hahn C."/>
            <person name="Garcia-Roger E.M."/>
            <person name="Carmona M.J."/>
            <person name="Serra M."/>
            <person name="Gomez A."/>
        </authorList>
    </citation>
    <scope>NUCLEOTIDE SEQUENCE [LARGE SCALE GENOMIC DNA]</scope>
    <source>
        <strain evidence="1">HYR1</strain>
    </source>
</reference>
<protein>
    <submittedName>
        <fullName evidence="1">Uncharacterized protein</fullName>
    </submittedName>
</protein>
<gene>
    <name evidence="1" type="ORF">BpHYR1_039608</name>
</gene>
<organism evidence="1 2">
    <name type="scientific">Brachionus plicatilis</name>
    <name type="common">Marine rotifer</name>
    <name type="synonym">Brachionus muelleri</name>
    <dbReference type="NCBI Taxonomy" id="10195"/>
    <lineage>
        <taxon>Eukaryota</taxon>
        <taxon>Metazoa</taxon>
        <taxon>Spiralia</taxon>
        <taxon>Gnathifera</taxon>
        <taxon>Rotifera</taxon>
        <taxon>Eurotatoria</taxon>
        <taxon>Monogononta</taxon>
        <taxon>Pseudotrocha</taxon>
        <taxon>Ploima</taxon>
        <taxon>Brachionidae</taxon>
        <taxon>Brachionus</taxon>
    </lineage>
</organism>